<sequence length="85" mass="9491">MKKNIYEELTNEKLLKKRGLLKGASIGLGIVFVLATTILIYLLTAKGFKNVPIATLIPVFTMSITFIPLLINLSLMNKEIKSRNL</sequence>
<feature type="transmembrane region" description="Helical" evidence="1">
    <location>
        <begin position="20"/>
        <end position="43"/>
    </location>
</feature>
<feature type="transmembrane region" description="Helical" evidence="1">
    <location>
        <begin position="55"/>
        <end position="75"/>
    </location>
</feature>
<reference evidence="3" key="1">
    <citation type="submission" date="2016-10" db="EMBL/GenBank/DDBJ databases">
        <authorList>
            <person name="Varghese N."/>
            <person name="Submissions S."/>
        </authorList>
    </citation>
    <scope>NUCLEOTIDE SEQUENCE [LARGE SCALE GENOMIC DNA]</scope>
    <source>
        <strain evidence="3">CGMCC 1.8704</strain>
    </source>
</reference>
<dbReference type="OrthoDB" id="771226at2"/>
<protein>
    <recommendedName>
        <fullName evidence="4">Redox-active disulfide protein 2</fullName>
    </recommendedName>
</protein>
<evidence type="ECO:0008006" key="4">
    <source>
        <dbReference type="Google" id="ProtNLM"/>
    </source>
</evidence>
<proteinExistence type="predicted"/>
<keyword evidence="1" id="KW-0812">Transmembrane</keyword>
<keyword evidence="1" id="KW-0472">Membrane</keyword>
<gene>
    <name evidence="2" type="ORF">SAMN04487942_2324</name>
</gene>
<accession>A0A1H8NK45</accession>
<evidence type="ECO:0000313" key="2">
    <source>
        <dbReference type="EMBL" id="SEO29869.1"/>
    </source>
</evidence>
<dbReference type="AlphaFoldDB" id="A0A1H8NK45"/>
<organism evidence="2 3">
    <name type="scientific">Flavobacterium sinopsychrotolerans</name>
    <dbReference type="NCBI Taxonomy" id="604089"/>
    <lineage>
        <taxon>Bacteria</taxon>
        <taxon>Pseudomonadati</taxon>
        <taxon>Bacteroidota</taxon>
        <taxon>Flavobacteriia</taxon>
        <taxon>Flavobacteriales</taxon>
        <taxon>Flavobacteriaceae</taxon>
        <taxon>Flavobacterium</taxon>
    </lineage>
</organism>
<name>A0A1H8NK45_9FLAO</name>
<evidence type="ECO:0000313" key="3">
    <source>
        <dbReference type="Proteomes" id="UP000198657"/>
    </source>
</evidence>
<dbReference type="EMBL" id="FODN01000005">
    <property type="protein sequence ID" value="SEO29869.1"/>
    <property type="molecule type" value="Genomic_DNA"/>
</dbReference>
<keyword evidence="1" id="KW-1133">Transmembrane helix</keyword>
<dbReference type="STRING" id="604089.SAMN04487942_2324"/>
<dbReference type="RefSeq" id="WP_091171329.1">
    <property type="nucleotide sequence ID" value="NZ_CBCSFM010000009.1"/>
</dbReference>
<evidence type="ECO:0000256" key="1">
    <source>
        <dbReference type="SAM" id="Phobius"/>
    </source>
</evidence>
<keyword evidence="3" id="KW-1185">Reference proteome</keyword>
<dbReference type="Proteomes" id="UP000198657">
    <property type="component" value="Unassembled WGS sequence"/>
</dbReference>